<keyword evidence="3" id="KW-1185">Reference proteome</keyword>
<comment type="caution">
    <text evidence="2">The sequence shown here is derived from an EMBL/GenBank/DDBJ whole genome shotgun (WGS) entry which is preliminary data.</text>
</comment>
<reference evidence="2 3" key="1">
    <citation type="submission" date="2020-04" db="EMBL/GenBank/DDBJ databases">
        <title>Perkinsus chesapeaki whole genome sequence.</title>
        <authorList>
            <person name="Bogema D.R."/>
        </authorList>
    </citation>
    <scope>NUCLEOTIDE SEQUENCE [LARGE SCALE GENOMIC DNA]</scope>
    <source>
        <strain evidence="2">ATCC PRA-425</strain>
    </source>
</reference>
<name>A0A7J6MSJ7_PERCH</name>
<evidence type="ECO:0000256" key="1">
    <source>
        <dbReference type="SAM" id="MobiDB-lite"/>
    </source>
</evidence>
<dbReference type="EMBL" id="JAAPAO010000060">
    <property type="protein sequence ID" value="KAF4674588.1"/>
    <property type="molecule type" value="Genomic_DNA"/>
</dbReference>
<feature type="region of interest" description="Disordered" evidence="1">
    <location>
        <begin position="120"/>
        <end position="143"/>
    </location>
</feature>
<proteinExistence type="predicted"/>
<dbReference type="Proteomes" id="UP000591131">
    <property type="component" value="Unassembled WGS sequence"/>
</dbReference>
<feature type="compositionally biased region" description="Polar residues" evidence="1">
    <location>
        <begin position="120"/>
        <end position="131"/>
    </location>
</feature>
<organism evidence="2 3">
    <name type="scientific">Perkinsus chesapeaki</name>
    <name type="common">Clam parasite</name>
    <name type="synonym">Perkinsus andrewsi</name>
    <dbReference type="NCBI Taxonomy" id="330153"/>
    <lineage>
        <taxon>Eukaryota</taxon>
        <taxon>Sar</taxon>
        <taxon>Alveolata</taxon>
        <taxon>Perkinsozoa</taxon>
        <taxon>Perkinsea</taxon>
        <taxon>Perkinsida</taxon>
        <taxon>Perkinsidae</taxon>
        <taxon>Perkinsus</taxon>
    </lineage>
</organism>
<evidence type="ECO:0000313" key="2">
    <source>
        <dbReference type="EMBL" id="KAF4674588.1"/>
    </source>
</evidence>
<accession>A0A7J6MSJ7</accession>
<gene>
    <name evidence="2" type="ORF">FOL47_008979</name>
</gene>
<sequence>MTDMAFYRIICPRVVEQTSFSVSDIEELWMTEEQQLTGQCHYLSVFVDPTDWHREPKLLASVKSIESLNRLNGALEERVATLAAIVSAARSGYYKELTYLRRCLDDAKMAVRELSSKLGQRGSSYLPSSVSCDGGSKRDEARE</sequence>
<feature type="non-terminal residue" evidence="2">
    <location>
        <position position="1"/>
    </location>
</feature>
<protein>
    <submittedName>
        <fullName evidence="2">Uncharacterized protein</fullName>
    </submittedName>
</protein>
<dbReference type="AlphaFoldDB" id="A0A7J6MSJ7"/>
<evidence type="ECO:0000313" key="3">
    <source>
        <dbReference type="Proteomes" id="UP000591131"/>
    </source>
</evidence>